<dbReference type="AlphaFoldDB" id="A0A284VNV9"/>
<dbReference type="EMBL" id="FZMP01000132">
    <property type="protein sequence ID" value="SNQ60976.1"/>
    <property type="molecule type" value="Genomic_DNA"/>
</dbReference>
<accession>A0A284VNV9</accession>
<evidence type="ECO:0000313" key="2">
    <source>
        <dbReference type="Proteomes" id="UP000218615"/>
    </source>
</evidence>
<keyword evidence="2" id="KW-1185">Reference proteome</keyword>
<proteinExistence type="predicted"/>
<name>A0A284VNV9_9EURY</name>
<dbReference type="Proteomes" id="UP000218615">
    <property type="component" value="Unassembled WGS sequence"/>
</dbReference>
<protein>
    <submittedName>
        <fullName evidence="1">Uncharacterized protein</fullName>
    </submittedName>
</protein>
<sequence length="47" mass="5065">MGSAKPNCLPGGIGSWKVDRRRSGLAEDRANSTGIARYGSWNARWAS</sequence>
<gene>
    <name evidence="1" type="ORF">MNV_2170001</name>
</gene>
<reference evidence="2" key="1">
    <citation type="submission" date="2017-06" db="EMBL/GenBank/DDBJ databases">
        <authorList>
            <person name="Cremers G."/>
        </authorList>
    </citation>
    <scope>NUCLEOTIDE SEQUENCE [LARGE SCALE GENOMIC DNA]</scope>
</reference>
<organism evidence="1 2">
    <name type="scientific">Candidatus Methanoperedens nitratireducens</name>
    <dbReference type="NCBI Taxonomy" id="1392998"/>
    <lineage>
        <taxon>Archaea</taxon>
        <taxon>Methanobacteriati</taxon>
        <taxon>Methanobacteriota</taxon>
        <taxon>Stenosarchaea group</taxon>
        <taxon>Methanomicrobia</taxon>
        <taxon>Methanosarcinales</taxon>
        <taxon>ANME-2 cluster</taxon>
        <taxon>Candidatus Methanoperedentaceae</taxon>
        <taxon>Candidatus Methanoperedens</taxon>
    </lineage>
</organism>
<evidence type="ECO:0000313" key="1">
    <source>
        <dbReference type="EMBL" id="SNQ60976.1"/>
    </source>
</evidence>